<proteinExistence type="predicted"/>
<reference evidence="1" key="2">
    <citation type="journal article" date="2015" name="Fish Shellfish Immunol.">
        <title>Early steps in the European eel (Anguilla anguilla)-Vibrio vulnificus interaction in the gills: Role of the RtxA13 toxin.</title>
        <authorList>
            <person name="Callol A."/>
            <person name="Pajuelo D."/>
            <person name="Ebbesson L."/>
            <person name="Teles M."/>
            <person name="MacKenzie S."/>
            <person name="Amaro C."/>
        </authorList>
    </citation>
    <scope>NUCLEOTIDE SEQUENCE</scope>
</reference>
<accession>A0A0E9PFY2</accession>
<protein>
    <submittedName>
        <fullName evidence="1">Uncharacterized protein</fullName>
    </submittedName>
</protein>
<organism evidence="1">
    <name type="scientific">Anguilla anguilla</name>
    <name type="common">European freshwater eel</name>
    <name type="synonym">Muraena anguilla</name>
    <dbReference type="NCBI Taxonomy" id="7936"/>
    <lineage>
        <taxon>Eukaryota</taxon>
        <taxon>Metazoa</taxon>
        <taxon>Chordata</taxon>
        <taxon>Craniata</taxon>
        <taxon>Vertebrata</taxon>
        <taxon>Euteleostomi</taxon>
        <taxon>Actinopterygii</taxon>
        <taxon>Neopterygii</taxon>
        <taxon>Teleostei</taxon>
        <taxon>Anguilliformes</taxon>
        <taxon>Anguillidae</taxon>
        <taxon>Anguilla</taxon>
    </lineage>
</organism>
<dbReference type="EMBL" id="GBXM01105138">
    <property type="protein sequence ID" value="JAH03439.1"/>
    <property type="molecule type" value="Transcribed_RNA"/>
</dbReference>
<reference evidence="1" key="1">
    <citation type="submission" date="2014-11" db="EMBL/GenBank/DDBJ databases">
        <authorList>
            <person name="Amaro Gonzalez C."/>
        </authorList>
    </citation>
    <scope>NUCLEOTIDE SEQUENCE</scope>
</reference>
<evidence type="ECO:0000313" key="1">
    <source>
        <dbReference type="EMBL" id="JAH03439.1"/>
    </source>
</evidence>
<sequence length="36" mass="4433">MAFSQHFYLYFRNINEFTAKITQAQMFYYYLPSKAV</sequence>
<dbReference type="AlphaFoldDB" id="A0A0E9PFY2"/>
<name>A0A0E9PFY2_ANGAN</name>